<dbReference type="Proteomes" id="UP001190700">
    <property type="component" value="Unassembled WGS sequence"/>
</dbReference>
<name>A0AAE0G7P7_9CHLO</name>
<reference evidence="1 2" key="1">
    <citation type="journal article" date="2015" name="Genome Biol. Evol.">
        <title>Comparative Genomics of a Bacterivorous Green Alga Reveals Evolutionary Causalities and Consequences of Phago-Mixotrophic Mode of Nutrition.</title>
        <authorList>
            <person name="Burns J.A."/>
            <person name="Paasch A."/>
            <person name="Narechania A."/>
            <person name="Kim E."/>
        </authorList>
    </citation>
    <scope>NUCLEOTIDE SEQUENCE [LARGE SCALE GENOMIC DNA]</scope>
    <source>
        <strain evidence="1 2">PLY_AMNH</strain>
    </source>
</reference>
<organism evidence="1 2">
    <name type="scientific">Cymbomonas tetramitiformis</name>
    <dbReference type="NCBI Taxonomy" id="36881"/>
    <lineage>
        <taxon>Eukaryota</taxon>
        <taxon>Viridiplantae</taxon>
        <taxon>Chlorophyta</taxon>
        <taxon>Pyramimonadophyceae</taxon>
        <taxon>Pyramimonadales</taxon>
        <taxon>Pyramimonadaceae</taxon>
        <taxon>Cymbomonas</taxon>
    </lineage>
</organism>
<gene>
    <name evidence="1" type="ORF">CYMTET_18674</name>
</gene>
<proteinExistence type="predicted"/>
<protein>
    <submittedName>
        <fullName evidence="1">Uncharacterized protein</fullName>
    </submittedName>
</protein>
<accession>A0AAE0G7P7</accession>
<dbReference type="AlphaFoldDB" id="A0AAE0G7P7"/>
<evidence type="ECO:0000313" key="2">
    <source>
        <dbReference type="Proteomes" id="UP001190700"/>
    </source>
</evidence>
<evidence type="ECO:0000313" key="1">
    <source>
        <dbReference type="EMBL" id="KAK3273071.1"/>
    </source>
</evidence>
<dbReference type="EMBL" id="LGRX02008657">
    <property type="protein sequence ID" value="KAK3273071.1"/>
    <property type="molecule type" value="Genomic_DNA"/>
</dbReference>
<keyword evidence="2" id="KW-1185">Reference proteome</keyword>
<comment type="caution">
    <text evidence="1">The sequence shown here is derived from an EMBL/GenBank/DDBJ whole genome shotgun (WGS) entry which is preliminary data.</text>
</comment>
<sequence length="114" mass="12110">MSVISAPGILEQLEYPCTAGGVSLPSACIAYLKQLGPVIESFVSFQLDSIPANFVQGMCGACPKEELVSAVEALYEAYPVADDITCGGALPQALGTRYQVDIFKVNLLVYVMTE</sequence>